<dbReference type="SUPFAM" id="SSF53850">
    <property type="entry name" value="Periplasmic binding protein-like II"/>
    <property type="match status" value="1"/>
</dbReference>
<keyword evidence="4" id="KW-1185">Reference proteome</keyword>
<dbReference type="Gene3D" id="3.40.190.10">
    <property type="entry name" value="Periplasmic binding protein-like II"/>
    <property type="match status" value="1"/>
</dbReference>
<reference evidence="3 4" key="1">
    <citation type="submission" date="2020-07" db="EMBL/GenBank/DDBJ databases">
        <title>Sequencing the genomes of 1000 actinobacteria strains.</title>
        <authorList>
            <person name="Klenk H.-P."/>
        </authorList>
    </citation>
    <scope>NUCLEOTIDE SEQUENCE [LARGE SCALE GENOMIC DNA]</scope>
    <source>
        <strain evidence="3 4">DSM 24662</strain>
    </source>
</reference>
<dbReference type="AlphaFoldDB" id="A0A7Y9GKT4"/>
<dbReference type="InterPro" id="IPR000914">
    <property type="entry name" value="SBP_5_dom"/>
</dbReference>
<comment type="caution">
    <text evidence="3">The sequence shown here is derived from an EMBL/GenBank/DDBJ whole genome shotgun (WGS) entry which is preliminary data.</text>
</comment>
<dbReference type="GO" id="GO:0042597">
    <property type="term" value="C:periplasmic space"/>
    <property type="evidence" value="ECO:0007669"/>
    <property type="project" value="UniProtKB-ARBA"/>
</dbReference>
<proteinExistence type="predicted"/>
<sequence>MLNLTRRRVGIAAALAGAVLVASACSAGGSSGGDEGGDGAKHDYVQAIAADPESFNAQLTNGATPFMFAAQVFDTLIRLSPDYKLTPGLAETWDVSEDGLQITFHLREGVTWHDGEPFTAEDVKFNLDEIVELQTFGAALAARIANVEVEDEQTVVVDFSEPYGPAIETLAGQYMLPKHVYEGTDYVTNPANMAPIGTGPLRFVSFESGKEVIFEANPDYWDGEVKVGRVIYPVIGDPNSRALALFNNEIDQASLDPGQLDQIPGHDDVLQMPSGQFPQDITIMFNAVSGPLQDAEVRKLVFAALDREAITEVALGGRGTPAETFFPEELDWAVNDDVQFSEEYPHDVDAINAALDELGYPRGSDGTRFTLKTRYISELSEVASTTELAQSQLQDIGVGLDLDASQSAVFTDKVYKESDFELAFLRSTLGSDPSTGIVRWYDCNPDRNAASNPSGICDDEIHEAALGALSTSDREVRGEHFRALQERAAELMFYAPLAWYTGHMPVINTSRWAGQDEPVPATNLMPWTTMEWIGG</sequence>
<dbReference type="Proteomes" id="UP000576969">
    <property type="component" value="Unassembled WGS sequence"/>
</dbReference>
<feature type="chain" id="PRO_5031152534" evidence="1">
    <location>
        <begin position="25"/>
        <end position="535"/>
    </location>
</feature>
<evidence type="ECO:0000256" key="1">
    <source>
        <dbReference type="SAM" id="SignalP"/>
    </source>
</evidence>
<evidence type="ECO:0000259" key="2">
    <source>
        <dbReference type="Pfam" id="PF00496"/>
    </source>
</evidence>
<gene>
    <name evidence="3" type="ORF">BJ991_000332</name>
</gene>
<protein>
    <submittedName>
        <fullName evidence="3">Peptide/nickel transport system substrate-binding protein</fullName>
    </submittedName>
</protein>
<dbReference type="PIRSF" id="PIRSF002741">
    <property type="entry name" value="MppA"/>
    <property type="match status" value="1"/>
</dbReference>
<dbReference type="Gene3D" id="3.10.105.10">
    <property type="entry name" value="Dipeptide-binding Protein, Domain 3"/>
    <property type="match status" value="1"/>
</dbReference>
<evidence type="ECO:0000313" key="4">
    <source>
        <dbReference type="Proteomes" id="UP000576969"/>
    </source>
</evidence>
<feature type="domain" description="Solute-binding protein family 5" evidence="2">
    <location>
        <begin position="84"/>
        <end position="445"/>
    </location>
</feature>
<organism evidence="3 4">
    <name type="scientific">Microbacterium immunditiarum</name>
    <dbReference type="NCBI Taxonomy" id="337480"/>
    <lineage>
        <taxon>Bacteria</taxon>
        <taxon>Bacillati</taxon>
        <taxon>Actinomycetota</taxon>
        <taxon>Actinomycetes</taxon>
        <taxon>Micrococcales</taxon>
        <taxon>Microbacteriaceae</taxon>
        <taxon>Microbacterium</taxon>
    </lineage>
</organism>
<name>A0A7Y9GKT4_9MICO</name>
<dbReference type="GO" id="GO:0043190">
    <property type="term" value="C:ATP-binding cassette (ABC) transporter complex"/>
    <property type="evidence" value="ECO:0007669"/>
    <property type="project" value="InterPro"/>
</dbReference>
<dbReference type="GO" id="GO:1904680">
    <property type="term" value="F:peptide transmembrane transporter activity"/>
    <property type="evidence" value="ECO:0007669"/>
    <property type="project" value="TreeGrafter"/>
</dbReference>
<dbReference type="RefSeq" id="WP_179486877.1">
    <property type="nucleotide sequence ID" value="NZ_JACCBV010000001.1"/>
</dbReference>
<keyword evidence="1" id="KW-0732">Signal</keyword>
<dbReference type="InterPro" id="IPR030678">
    <property type="entry name" value="Peptide/Ni-bd"/>
</dbReference>
<dbReference type="InterPro" id="IPR039424">
    <property type="entry name" value="SBP_5"/>
</dbReference>
<accession>A0A7Y9GKT4</accession>
<dbReference type="PROSITE" id="PS51257">
    <property type="entry name" value="PROKAR_LIPOPROTEIN"/>
    <property type="match status" value="1"/>
</dbReference>
<dbReference type="GO" id="GO:0015833">
    <property type="term" value="P:peptide transport"/>
    <property type="evidence" value="ECO:0007669"/>
    <property type="project" value="TreeGrafter"/>
</dbReference>
<dbReference type="Pfam" id="PF00496">
    <property type="entry name" value="SBP_bac_5"/>
    <property type="match status" value="1"/>
</dbReference>
<feature type="signal peptide" evidence="1">
    <location>
        <begin position="1"/>
        <end position="24"/>
    </location>
</feature>
<evidence type="ECO:0000313" key="3">
    <source>
        <dbReference type="EMBL" id="NYE18304.1"/>
    </source>
</evidence>
<dbReference type="PANTHER" id="PTHR30290">
    <property type="entry name" value="PERIPLASMIC BINDING COMPONENT OF ABC TRANSPORTER"/>
    <property type="match status" value="1"/>
</dbReference>
<dbReference type="EMBL" id="JACCBV010000001">
    <property type="protein sequence ID" value="NYE18304.1"/>
    <property type="molecule type" value="Genomic_DNA"/>
</dbReference>